<evidence type="ECO:0000256" key="2">
    <source>
        <dbReference type="SAM" id="Phobius"/>
    </source>
</evidence>
<name>A0A841RG63_9SPIO</name>
<keyword evidence="4" id="KW-1185">Reference proteome</keyword>
<sequence>MEKKIRRRFYIIPALYILMTGFFFFMHYTQQLSFSRAIGNIELTGKATKGTPVRPSEIKKLNMFVNGMSFLFNSRKVLTIETADGITHKSILTNYEEGENSFTLFFDNEIRLEFSTDFADNKISVRADLPETVPPITSLSLPFKEDRGFALGYTEEDNTPVISNGETNFFLAMTNEYVVDSQNDFIKIAVPDNNPVTLVIQETLVSKGRTAEKWYEQNSEDLSSEYSEAVSTFVNNAFFGWNSRFNSKTGMWTDAEGEQQFNETTARSYLSESLTRGSYRTSASLIRTASVALENELTAWSAPYIGNIVVETRDLISDQNLERREIIAQLDAENQAILSRENLLDFMRSNRLENQIDKVLTMSSSILDSDSLGRTITKLQIINSVYNDYPDRDYDAFIIDTVEQHILPSVNWLDEGLFLDEEGQVNVESSFRAGRELLRSGNLLDNDFYRTVGMKMIISILSRAGESAFIPAFLITEDNRISSESGTILPEDFYYDLTENPYYVRQEPLDEILGAGSWILTSASSQTIQKSTRETIVTINFPKGSIHHFAIKGVKPFVRIYMHGMKWNSDPNFQRYSDGWVYDKATETLYVKLKHRVDNERLSILYYNPDLETTPATNGEMVETSPAASEESSQ</sequence>
<comment type="caution">
    <text evidence="3">The sequence shown here is derived from an EMBL/GenBank/DDBJ whole genome shotgun (WGS) entry which is preliminary data.</text>
</comment>
<feature type="transmembrane region" description="Helical" evidence="2">
    <location>
        <begin position="9"/>
        <end position="28"/>
    </location>
</feature>
<gene>
    <name evidence="3" type="ORF">HNR50_004074</name>
</gene>
<dbReference type="Proteomes" id="UP000587760">
    <property type="component" value="Unassembled WGS sequence"/>
</dbReference>
<keyword evidence="2" id="KW-1133">Transmembrane helix</keyword>
<accession>A0A841RG63</accession>
<reference evidence="3 4" key="1">
    <citation type="submission" date="2020-08" db="EMBL/GenBank/DDBJ databases">
        <title>Genomic Encyclopedia of Type Strains, Phase IV (KMG-IV): sequencing the most valuable type-strain genomes for metagenomic binning, comparative biology and taxonomic classification.</title>
        <authorList>
            <person name="Goeker M."/>
        </authorList>
    </citation>
    <scope>NUCLEOTIDE SEQUENCE [LARGE SCALE GENOMIC DNA]</scope>
    <source>
        <strain evidence="3 4">DSM 2461</strain>
    </source>
</reference>
<keyword evidence="2" id="KW-0472">Membrane</keyword>
<keyword evidence="2" id="KW-0812">Transmembrane</keyword>
<evidence type="ECO:0000313" key="3">
    <source>
        <dbReference type="EMBL" id="MBB6482381.1"/>
    </source>
</evidence>
<dbReference type="AlphaFoldDB" id="A0A841RG63"/>
<protein>
    <submittedName>
        <fullName evidence="3">Uncharacterized protein</fullName>
    </submittedName>
</protein>
<evidence type="ECO:0000313" key="4">
    <source>
        <dbReference type="Proteomes" id="UP000587760"/>
    </source>
</evidence>
<evidence type="ECO:0000256" key="1">
    <source>
        <dbReference type="SAM" id="MobiDB-lite"/>
    </source>
</evidence>
<dbReference type="EMBL" id="JACHGJ010000011">
    <property type="protein sequence ID" value="MBB6482381.1"/>
    <property type="molecule type" value="Genomic_DNA"/>
</dbReference>
<organism evidence="3 4">
    <name type="scientific">Spirochaeta isovalerica</name>
    <dbReference type="NCBI Taxonomy" id="150"/>
    <lineage>
        <taxon>Bacteria</taxon>
        <taxon>Pseudomonadati</taxon>
        <taxon>Spirochaetota</taxon>
        <taxon>Spirochaetia</taxon>
        <taxon>Spirochaetales</taxon>
        <taxon>Spirochaetaceae</taxon>
        <taxon>Spirochaeta</taxon>
    </lineage>
</organism>
<feature type="region of interest" description="Disordered" evidence="1">
    <location>
        <begin position="615"/>
        <end position="634"/>
    </location>
</feature>
<proteinExistence type="predicted"/>
<dbReference type="RefSeq" id="WP_184748618.1">
    <property type="nucleotide sequence ID" value="NZ_JACHGJ010000011.1"/>
</dbReference>